<evidence type="ECO:0000313" key="2">
    <source>
        <dbReference type="Proteomes" id="UP001152320"/>
    </source>
</evidence>
<dbReference type="EMBL" id="JAIZAY010000001">
    <property type="protein sequence ID" value="KAJ8047990.1"/>
    <property type="molecule type" value="Genomic_DNA"/>
</dbReference>
<protein>
    <submittedName>
        <fullName evidence="1">Uncharacterized protein</fullName>
    </submittedName>
</protein>
<comment type="caution">
    <text evidence="1">The sequence shown here is derived from an EMBL/GenBank/DDBJ whole genome shotgun (WGS) entry which is preliminary data.</text>
</comment>
<name>A0A9Q1CNN0_HOLLE</name>
<accession>A0A9Q1CNN0</accession>
<sequence>MPLIGRIDDLSGEGTSYLERFQAYHIVNDRSDEKCVSAFLTVIGQTMYQSLRNSCEPDEPSNFTLTQLKVCLCLNLCKAGKCTLRSQMLTASRTIPLYENMTLKWSGK</sequence>
<dbReference type="AlphaFoldDB" id="A0A9Q1CNN0"/>
<gene>
    <name evidence="1" type="ORF">HOLleu_00131</name>
</gene>
<organism evidence="1 2">
    <name type="scientific">Holothuria leucospilota</name>
    <name type="common">Black long sea cucumber</name>
    <name type="synonym">Mertensiothuria leucospilota</name>
    <dbReference type="NCBI Taxonomy" id="206669"/>
    <lineage>
        <taxon>Eukaryota</taxon>
        <taxon>Metazoa</taxon>
        <taxon>Echinodermata</taxon>
        <taxon>Eleutherozoa</taxon>
        <taxon>Echinozoa</taxon>
        <taxon>Holothuroidea</taxon>
        <taxon>Aspidochirotacea</taxon>
        <taxon>Aspidochirotida</taxon>
        <taxon>Holothuriidae</taxon>
        <taxon>Holothuria</taxon>
    </lineage>
</organism>
<proteinExistence type="predicted"/>
<reference evidence="1" key="1">
    <citation type="submission" date="2021-10" db="EMBL/GenBank/DDBJ databases">
        <title>Tropical sea cucumber genome reveals ecological adaptation and Cuvierian tubules defense mechanism.</title>
        <authorList>
            <person name="Chen T."/>
        </authorList>
    </citation>
    <scope>NUCLEOTIDE SEQUENCE</scope>
    <source>
        <strain evidence="1">Nanhai2018</strain>
        <tissue evidence="1">Muscle</tissue>
    </source>
</reference>
<dbReference type="OrthoDB" id="6496131at2759"/>
<evidence type="ECO:0000313" key="1">
    <source>
        <dbReference type="EMBL" id="KAJ8047990.1"/>
    </source>
</evidence>
<dbReference type="Proteomes" id="UP001152320">
    <property type="component" value="Chromosome 1"/>
</dbReference>
<keyword evidence="2" id="KW-1185">Reference proteome</keyword>